<dbReference type="UniPathway" id="UPA00135">
    <property type="reaction ID" value="UER00197"/>
</dbReference>
<dbReference type="PANTHER" id="PTHR43247">
    <property type="entry name" value="PHOSPHOSERINE AMINOTRANSFERASE"/>
    <property type="match status" value="1"/>
</dbReference>
<dbReference type="Proteomes" id="UP000059188">
    <property type="component" value="Unassembled WGS sequence"/>
</dbReference>
<dbReference type="Gene3D" id="3.90.1150.10">
    <property type="entry name" value="Aspartate Aminotransferase, domain 1"/>
    <property type="match status" value="1"/>
</dbReference>
<dbReference type="InterPro" id="IPR015421">
    <property type="entry name" value="PyrdxlP-dep_Trfase_major"/>
</dbReference>
<dbReference type="SUPFAM" id="SSF53383">
    <property type="entry name" value="PLP-dependent transferases"/>
    <property type="match status" value="1"/>
</dbReference>
<keyword evidence="9" id="KW-0718">Serine biosynthesis</keyword>
<dbReference type="EC" id="2.6.1.52" evidence="4"/>
<keyword evidence="8" id="KW-0663">Pyridoxal phosphate</keyword>
<dbReference type="AlphaFoldDB" id="A0A0B7FS02"/>
<dbReference type="PANTHER" id="PTHR43247:SF1">
    <property type="entry name" value="PHOSPHOSERINE AMINOTRANSFERASE"/>
    <property type="match status" value="1"/>
</dbReference>
<evidence type="ECO:0000256" key="9">
    <source>
        <dbReference type="ARBA" id="ARBA00023299"/>
    </source>
</evidence>
<evidence type="ECO:0000313" key="13">
    <source>
        <dbReference type="EMBL" id="CEL59644.1"/>
    </source>
</evidence>
<protein>
    <recommendedName>
        <fullName evidence="4">phosphoserine transaminase</fullName>
        <ecNumber evidence="4">2.6.1.52</ecNumber>
    </recommendedName>
</protein>
<evidence type="ECO:0000313" key="14">
    <source>
        <dbReference type="Proteomes" id="UP000059188"/>
    </source>
</evidence>
<dbReference type="InterPro" id="IPR015422">
    <property type="entry name" value="PyrdxlP-dep_Trfase_small"/>
</dbReference>
<evidence type="ECO:0000256" key="10">
    <source>
        <dbReference type="ARBA" id="ARBA00047630"/>
    </source>
</evidence>
<organism evidence="13 14">
    <name type="scientific">Thanatephorus cucumeris (strain AG1-IB / isolate 7/3/14)</name>
    <name type="common">Lettuce bottom rot fungus</name>
    <name type="synonym">Rhizoctonia solani</name>
    <dbReference type="NCBI Taxonomy" id="1108050"/>
    <lineage>
        <taxon>Eukaryota</taxon>
        <taxon>Fungi</taxon>
        <taxon>Dikarya</taxon>
        <taxon>Basidiomycota</taxon>
        <taxon>Agaricomycotina</taxon>
        <taxon>Agaricomycetes</taxon>
        <taxon>Cantharellales</taxon>
        <taxon>Ceratobasidiaceae</taxon>
        <taxon>Rhizoctonia</taxon>
        <taxon>Rhizoctonia solani AG-1</taxon>
    </lineage>
</organism>
<dbReference type="FunFam" id="3.90.1150.10:FF:000006">
    <property type="entry name" value="Phosphoserine aminotransferase"/>
    <property type="match status" value="1"/>
</dbReference>
<feature type="domain" description="Aminotransferase class V" evidence="12">
    <location>
        <begin position="39"/>
        <end position="418"/>
    </location>
</feature>
<proteinExistence type="inferred from homology"/>
<evidence type="ECO:0000256" key="5">
    <source>
        <dbReference type="ARBA" id="ARBA00022576"/>
    </source>
</evidence>
<keyword evidence="5 13" id="KW-0032">Aminotransferase</keyword>
<accession>A0A0B7FS02</accession>
<comment type="pathway">
    <text evidence="2">Amino-acid biosynthesis; L-serine biosynthesis; L-serine from 3-phospho-D-glycerate: step 2/3.</text>
</comment>
<dbReference type="Pfam" id="PF00266">
    <property type="entry name" value="Aminotran_5"/>
    <property type="match status" value="1"/>
</dbReference>
<comment type="cofactor">
    <cofactor evidence="1">
        <name>pyridoxal 5'-phosphate</name>
        <dbReference type="ChEBI" id="CHEBI:597326"/>
    </cofactor>
</comment>
<dbReference type="GO" id="GO:0004648">
    <property type="term" value="F:O-phospho-L-serine:2-oxoglutarate aminotransferase activity"/>
    <property type="evidence" value="ECO:0007669"/>
    <property type="project" value="UniProtKB-EC"/>
</dbReference>
<comment type="similarity">
    <text evidence="3">Belongs to the class-V pyridoxal-phosphate-dependent aminotransferase family. SerC subfamily.</text>
</comment>
<dbReference type="OrthoDB" id="1703350at2759"/>
<dbReference type="GO" id="GO:0005737">
    <property type="term" value="C:cytoplasm"/>
    <property type="evidence" value="ECO:0007669"/>
    <property type="project" value="TreeGrafter"/>
</dbReference>
<dbReference type="HAMAP" id="MF_00160">
    <property type="entry name" value="SerC_aminotrans_5"/>
    <property type="match status" value="1"/>
</dbReference>
<evidence type="ECO:0000256" key="11">
    <source>
        <dbReference type="ARBA" id="ARBA00049007"/>
    </source>
</evidence>
<dbReference type="InterPro" id="IPR022278">
    <property type="entry name" value="Pser_aminoTfrase"/>
</dbReference>
<evidence type="ECO:0000256" key="6">
    <source>
        <dbReference type="ARBA" id="ARBA00022605"/>
    </source>
</evidence>
<sequence>MRPLIFNESIAGVGSPPYSIYHLCRSIDNMPERNEVINVTAGPSQLPLSVLEEAAKGLINFNNTGIGITEISHRSSEFIRLNEELESTVRETLDVPDTHVILFTQGGATTQFAAIPINLLAWKVLKTKKPPSEWTMDYVVTGSWSAKAAEEAERLAYGAKVNIAADARHHSAGNFDNIPPQKGWKLSPSDKALFVYYCENETVDGNQFSDEPGSPAAFPFNLIPSDVPIVADFSSSFMSRPIPNISRYGIIYAGVQKNLGPAGLTIVIVRKDLLADPVEAQKEGGPPIPTMLSYHVASKAKSLYNTPPMFSMYTTLLVVKHLKATGGLEKLREINKQKQAKLYDVLQQAEKAGKAHIRVQEASRSWMNVTFDNFKNEEDAKFVEAANKQRIVGVKGHRSVGGIRISLYNAVTLEQVDKIVAFIKQYYAL</sequence>
<evidence type="ECO:0000256" key="3">
    <source>
        <dbReference type="ARBA" id="ARBA00006904"/>
    </source>
</evidence>
<comment type="catalytic activity">
    <reaction evidence="10">
        <text>4-(phosphooxy)-L-threonine + 2-oxoglutarate = (R)-3-hydroxy-2-oxo-4-phosphooxybutanoate + L-glutamate</text>
        <dbReference type="Rhea" id="RHEA:16573"/>
        <dbReference type="ChEBI" id="CHEBI:16810"/>
        <dbReference type="ChEBI" id="CHEBI:29985"/>
        <dbReference type="ChEBI" id="CHEBI:58452"/>
        <dbReference type="ChEBI" id="CHEBI:58538"/>
        <dbReference type="EC" id="2.6.1.52"/>
    </reaction>
</comment>
<dbReference type="InterPro" id="IPR015424">
    <property type="entry name" value="PyrdxlP-dep_Trfase"/>
</dbReference>
<dbReference type="GO" id="GO:0030170">
    <property type="term" value="F:pyridoxal phosphate binding"/>
    <property type="evidence" value="ECO:0007669"/>
    <property type="project" value="TreeGrafter"/>
</dbReference>
<keyword evidence="7 13" id="KW-0808">Transferase</keyword>
<reference evidence="13 14" key="1">
    <citation type="submission" date="2014-11" db="EMBL/GenBank/DDBJ databases">
        <authorList>
            <person name="Wibberg Daniel"/>
        </authorList>
    </citation>
    <scope>NUCLEOTIDE SEQUENCE [LARGE SCALE GENOMIC DNA]</scope>
    <source>
        <strain evidence="13">Rhizoctonia solani AG1-IB 7/3/14</strain>
    </source>
</reference>
<evidence type="ECO:0000256" key="2">
    <source>
        <dbReference type="ARBA" id="ARBA00005099"/>
    </source>
</evidence>
<evidence type="ECO:0000256" key="4">
    <source>
        <dbReference type="ARBA" id="ARBA00013030"/>
    </source>
</evidence>
<keyword evidence="6" id="KW-0028">Amino-acid biosynthesis</keyword>
<comment type="catalytic activity">
    <reaction evidence="11">
        <text>O-phospho-L-serine + 2-oxoglutarate = 3-phosphooxypyruvate + L-glutamate</text>
        <dbReference type="Rhea" id="RHEA:14329"/>
        <dbReference type="ChEBI" id="CHEBI:16810"/>
        <dbReference type="ChEBI" id="CHEBI:18110"/>
        <dbReference type="ChEBI" id="CHEBI:29985"/>
        <dbReference type="ChEBI" id="CHEBI:57524"/>
        <dbReference type="EC" id="2.6.1.52"/>
    </reaction>
</comment>
<gene>
    <name evidence="13" type="ORF">RSOLAG1IB_03577</name>
</gene>
<dbReference type="NCBIfam" id="NF003764">
    <property type="entry name" value="PRK05355.1"/>
    <property type="match status" value="1"/>
</dbReference>
<evidence type="ECO:0000256" key="7">
    <source>
        <dbReference type="ARBA" id="ARBA00022679"/>
    </source>
</evidence>
<evidence type="ECO:0000259" key="12">
    <source>
        <dbReference type="Pfam" id="PF00266"/>
    </source>
</evidence>
<name>A0A0B7FS02_THACB</name>
<dbReference type="GO" id="GO:0006564">
    <property type="term" value="P:L-serine biosynthetic process"/>
    <property type="evidence" value="ECO:0007669"/>
    <property type="project" value="UniProtKB-KW"/>
</dbReference>
<evidence type="ECO:0000256" key="1">
    <source>
        <dbReference type="ARBA" id="ARBA00001933"/>
    </source>
</evidence>
<dbReference type="STRING" id="1108050.A0A0B7FS02"/>
<dbReference type="FunFam" id="3.40.640.10:FF:000010">
    <property type="entry name" value="Phosphoserine aminotransferase"/>
    <property type="match status" value="1"/>
</dbReference>
<dbReference type="EMBL" id="LN679103">
    <property type="protein sequence ID" value="CEL59644.1"/>
    <property type="molecule type" value="Genomic_DNA"/>
</dbReference>
<evidence type="ECO:0000256" key="8">
    <source>
        <dbReference type="ARBA" id="ARBA00022898"/>
    </source>
</evidence>
<keyword evidence="14" id="KW-1185">Reference proteome</keyword>
<dbReference type="Gene3D" id="3.40.640.10">
    <property type="entry name" value="Type I PLP-dependent aspartate aminotransferase-like (Major domain)"/>
    <property type="match status" value="1"/>
</dbReference>
<dbReference type="InterPro" id="IPR000192">
    <property type="entry name" value="Aminotrans_V_dom"/>
</dbReference>